<dbReference type="InterPro" id="IPR011646">
    <property type="entry name" value="KAP_P-loop"/>
</dbReference>
<evidence type="ECO:0000313" key="3">
    <source>
        <dbReference type="EMBL" id="RXJ68889.1"/>
    </source>
</evidence>
<proteinExistence type="predicted"/>
<gene>
    <name evidence="3" type="ORF">CRV08_05475</name>
</gene>
<dbReference type="InterPro" id="IPR027417">
    <property type="entry name" value="P-loop_NTPase"/>
</dbReference>
<dbReference type="SUPFAM" id="SSF52540">
    <property type="entry name" value="P-loop containing nucleoside triphosphate hydrolases"/>
    <property type="match status" value="1"/>
</dbReference>
<evidence type="ECO:0000256" key="1">
    <source>
        <dbReference type="SAM" id="Coils"/>
    </source>
</evidence>
<keyword evidence="1" id="KW-0175">Coiled coil</keyword>
<dbReference type="EMBL" id="PDKJ01000004">
    <property type="protein sequence ID" value="RXJ68889.1"/>
    <property type="molecule type" value="Genomic_DNA"/>
</dbReference>
<feature type="coiled-coil region" evidence="1">
    <location>
        <begin position="562"/>
        <end position="589"/>
    </location>
</feature>
<dbReference type="Proteomes" id="UP000290172">
    <property type="component" value="Unassembled WGS sequence"/>
</dbReference>
<comment type="caution">
    <text evidence="3">The sequence shown here is derived from an EMBL/GenBank/DDBJ whole genome shotgun (WGS) entry which is preliminary data.</text>
</comment>
<dbReference type="Gene3D" id="3.40.50.300">
    <property type="entry name" value="P-loop containing nucleotide triphosphate hydrolases"/>
    <property type="match status" value="1"/>
</dbReference>
<dbReference type="Pfam" id="PF07693">
    <property type="entry name" value="KAP_NTPase"/>
    <property type="match status" value="1"/>
</dbReference>
<dbReference type="AlphaFoldDB" id="A0A4Q0YIH1"/>
<feature type="domain" description="KAP NTPase" evidence="2">
    <location>
        <begin position="30"/>
        <end position="100"/>
    </location>
</feature>
<feature type="coiled-coil region" evidence="1">
    <location>
        <begin position="464"/>
        <end position="498"/>
    </location>
</feature>
<reference evidence="3 4" key="1">
    <citation type="submission" date="2017-10" db="EMBL/GenBank/DDBJ databases">
        <title>Genomics of the genus Arcobacter.</title>
        <authorList>
            <person name="Perez-Cataluna A."/>
            <person name="Figueras M.J."/>
        </authorList>
    </citation>
    <scope>NUCLEOTIDE SEQUENCE [LARGE SCALE GENOMIC DNA]</scope>
    <source>
        <strain evidence="3 4">CECT 8993</strain>
    </source>
</reference>
<evidence type="ECO:0000313" key="4">
    <source>
        <dbReference type="Proteomes" id="UP000290172"/>
    </source>
</evidence>
<protein>
    <recommendedName>
        <fullName evidence="2">KAP NTPase domain-containing protein</fullName>
    </recommendedName>
</protein>
<organism evidence="3 4">
    <name type="scientific">Halarcobacter ebronensis</name>
    <dbReference type="NCBI Taxonomy" id="1462615"/>
    <lineage>
        <taxon>Bacteria</taxon>
        <taxon>Pseudomonadati</taxon>
        <taxon>Campylobacterota</taxon>
        <taxon>Epsilonproteobacteria</taxon>
        <taxon>Campylobacterales</taxon>
        <taxon>Arcobacteraceae</taxon>
        <taxon>Halarcobacter</taxon>
    </lineage>
</organism>
<sequence length="594" mass="70359">MHFINKIKQYILTKIGFFKMRKTEKEIFEDRLKDLLIHNKIEDGIVVSLKGNWGIGKTHFWQKLIEDELKINENLKYAYISLFGKNSLDEIKKEIILKISFKDKVLNSVSKRIKNIETTFGLDGDDNSFGISGSILGVLLSLAEKKDFENVLICFDDFERLSNSLNIKEVLGFISELKEQKNCKILMINNNGELKKSDEHNNQNILKDGKEQYILTNTNSMKIFEEYKEKIVDYDFEYNFFDLEEIFNELYKLDVFDRVFIYNEIKELNNKTVVKDISNIRLLKQYINNIEIFSKYFKNEDILGIVKRSLILEILFLVYSIKKEFVINPYCSLNVSLIKKVLAKGYLVEDSLLEEMLIEKSKILEQEERHFEISNRLFESSDKFSFDINYTKEEYANDIKNSILENKDIILEVIRLDNLKYYLGELKKYSPNFDIQIESVINDCAEKYIDNIYQNGYDRKKDFLNTMIKEIENESDKLKKYVKERREEALNIDSLSEDKIIQNFKSPQENGGWGIEVEILNSISVEKHIEYMKNSQEYFEEAFYFIKWVNGFSGDKPFKETYRNIIEAINKISNENDEMKAKMSRVKNIIDEWE</sequence>
<name>A0A4Q0YIH1_9BACT</name>
<accession>A0A4Q0YIH1</accession>
<evidence type="ECO:0000259" key="2">
    <source>
        <dbReference type="Pfam" id="PF07693"/>
    </source>
</evidence>